<keyword evidence="2" id="KW-1277">Toxin-antitoxin system</keyword>
<dbReference type="RefSeq" id="WP_103016998.1">
    <property type="nucleotide sequence ID" value="NZ_CP030364.1"/>
</dbReference>
<evidence type="ECO:0000256" key="5">
    <source>
        <dbReference type="ARBA" id="ARBA00022801"/>
    </source>
</evidence>
<reference evidence="6" key="1">
    <citation type="submission" date="2022-08" db="EMBL/GenBank/DDBJ databases">
        <title>Genomic Encyclopedia of Type Strains, Phase V (KMG-V): Genome sequencing to study the core and pangenomes of soil and plant-associated prokaryotes.</title>
        <authorList>
            <person name="Whitman W."/>
        </authorList>
    </citation>
    <scope>NUCLEOTIDE SEQUENCE</scope>
    <source>
        <strain evidence="6">SP2017</strain>
    </source>
</reference>
<dbReference type="GO" id="GO:0110001">
    <property type="term" value="C:toxin-antitoxin complex"/>
    <property type="evidence" value="ECO:0007669"/>
    <property type="project" value="InterPro"/>
</dbReference>
<dbReference type="GO" id="GO:0000166">
    <property type="term" value="F:nucleotide binding"/>
    <property type="evidence" value="ECO:0007669"/>
    <property type="project" value="UniProtKB-KW"/>
</dbReference>
<evidence type="ECO:0000313" key="7">
    <source>
        <dbReference type="Proteomes" id="UP001155010"/>
    </source>
</evidence>
<evidence type="ECO:0000256" key="1">
    <source>
        <dbReference type="ARBA" id="ARBA00022553"/>
    </source>
</evidence>
<dbReference type="PANTHER" id="PTHR34139:SF1">
    <property type="entry name" value="RNASE MJ1380-RELATED"/>
    <property type="match status" value="1"/>
</dbReference>
<evidence type="ECO:0000256" key="4">
    <source>
        <dbReference type="ARBA" id="ARBA00022741"/>
    </source>
</evidence>
<dbReference type="EMBL" id="JANUBB010000008">
    <property type="protein sequence ID" value="MCS3952149.1"/>
    <property type="molecule type" value="Genomic_DNA"/>
</dbReference>
<comment type="caution">
    <text evidence="6">The sequence shown here is derived from an EMBL/GenBank/DDBJ whole genome shotgun (WGS) entry which is preliminary data.</text>
</comment>
<gene>
    <name evidence="6" type="ORF">GGP83_002112</name>
</gene>
<keyword evidence="4" id="KW-0547">Nucleotide-binding</keyword>
<dbReference type="GO" id="GO:0004540">
    <property type="term" value="F:RNA nuclease activity"/>
    <property type="evidence" value="ECO:0007669"/>
    <property type="project" value="InterPro"/>
</dbReference>
<keyword evidence="1" id="KW-0597">Phosphoprotein</keyword>
<proteinExistence type="predicted"/>
<evidence type="ECO:0000256" key="2">
    <source>
        <dbReference type="ARBA" id="ARBA00022649"/>
    </source>
</evidence>
<dbReference type="Proteomes" id="UP001155010">
    <property type="component" value="Unassembled WGS sequence"/>
</dbReference>
<organism evidence="6 7">
    <name type="scientific">Salinibacter ruber</name>
    <dbReference type="NCBI Taxonomy" id="146919"/>
    <lineage>
        <taxon>Bacteria</taxon>
        <taxon>Pseudomonadati</taxon>
        <taxon>Rhodothermota</taxon>
        <taxon>Rhodothermia</taxon>
        <taxon>Rhodothermales</taxon>
        <taxon>Salinibacteraceae</taxon>
        <taxon>Salinibacter</taxon>
    </lineage>
</organism>
<dbReference type="PANTHER" id="PTHR34139">
    <property type="entry name" value="UPF0331 PROTEIN MJ0127"/>
    <property type="match status" value="1"/>
</dbReference>
<keyword evidence="5" id="KW-0378">Hydrolase</keyword>
<evidence type="ECO:0000313" key="6">
    <source>
        <dbReference type="EMBL" id="MCS3952149.1"/>
    </source>
</evidence>
<dbReference type="InterPro" id="IPR008201">
    <property type="entry name" value="HepT-like"/>
</dbReference>
<protein>
    <submittedName>
        <fullName evidence="6">Uncharacterized protein with HEPN domain</fullName>
    </submittedName>
</protein>
<dbReference type="InterPro" id="IPR051813">
    <property type="entry name" value="HepT_RNase_toxin"/>
</dbReference>
<keyword evidence="3" id="KW-0540">Nuclease</keyword>
<accession>A0A9X2T6P0</accession>
<sequence>MSRSETEYLRHIQDEARYLAEASQEVSWGRFSDDETLKRAFVRSIEVIGEATKNLSTDIRDRYPEVHWRAMAGMRDQLIHGYFGVDYEIVWEVATEKAPELREQIGKILEQESAA</sequence>
<dbReference type="GO" id="GO:0016787">
    <property type="term" value="F:hydrolase activity"/>
    <property type="evidence" value="ECO:0007669"/>
    <property type="project" value="UniProtKB-KW"/>
</dbReference>
<dbReference type="AlphaFoldDB" id="A0A9X2T6P0"/>
<name>A0A9X2T6P0_9BACT</name>
<dbReference type="Pfam" id="PF01934">
    <property type="entry name" value="HepT-like"/>
    <property type="match status" value="1"/>
</dbReference>
<evidence type="ECO:0000256" key="3">
    <source>
        <dbReference type="ARBA" id="ARBA00022722"/>
    </source>
</evidence>